<dbReference type="Gene3D" id="3.40.50.2300">
    <property type="match status" value="2"/>
</dbReference>
<dbReference type="RefSeq" id="WP_341566880.1">
    <property type="nucleotide sequence ID" value="NZ_JBAKAR010000004.1"/>
</dbReference>
<evidence type="ECO:0000256" key="3">
    <source>
        <dbReference type="ARBA" id="ARBA00023163"/>
    </source>
</evidence>
<evidence type="ECO:0000313" key="5">
    <source>
        <dbReference type="EMBL" id="MEL0613057.1"/>
    </source>
</evidence>
<evidence type="ECO:0000313" key="6">
    <source>
        <dbReference type="Proteomes" id="UP001379949"/>
    </source>
</evidence>
<dbReference type="Pfam" id="PF13377">
    <property type="entry name" value="Peripla_BP_3"/>
    <property type="match status" value="1"/>
</dbReference>
<dbReference type="Proteomes" id="UP001379949">
    <property type="component" value="Unassembled WGS sequence"/>
</dbReference>
<dbReference type="SUPFAM" id="SSF47413">
    <property type="entry name" value="lambda repressor-like DNA-binding domains"/>
    <property type="match status" value="1"/>
</dbReference>
<dbReference type="Gene3D" id="1.10.260.40">
    <property type="entry name" value="lambda repressor-like DNA-binding domains"/>
    <property type="match status" value="1"/>
</dbReference>
<dbReference type="PANTHER" id="PTHR30146:SF154">
    <property type="entry name" value="TRANSCRIPTION REGULATOR, MEMBER OF GALR FAMILY"/>
    <property type="match status" value="1"/>
</dbReference>
<evidence type="ECO:0000256" key="1">
    <source>
        <dbReference type="ARBA" id="ARBA00023015"/>
    </source>
</evidence>
<organism evidence="5 6">
    <name type="scientific">Marinomonas arenicola</name>
    <dbReference type="NCBI Taxonomy" id="569601"/>
    <lineage>
        <taxon>Bacteria</taxon>
        <taxon>Pseudomonadati</taxon>
        <taxon>Pseudomonadota</taxon>
        <taxon>Gammaproteobacteria</taxon>
        <taxon>Oceanospirillales</taxon>
        <taxon>Oceanospirillaceae</taxon>
        <taxon>Marinomonas</taxon>
    </lineage>
</organism>
<dbReference type="SMART" id="SM00354">
    <property type="entry name" value="HTH_LACI"/>
    <property type="match status" value="1"/>
</dbReference>
<proteinExistence type="predicted"/>
<comment type="caution">
    <text evidence="5">The sequence shown here is derived from an EMBL/GenBank/DDBJ whole genome shotgun (WGS) entry which is preliminary data.</text>
</comment>
<dbReference type="PROSITE" id="PS50932">
    <property type="entry name" value="HTH_LACI_2"/>
    <property type="match status" value="1"/>
</dbReference>
<dbReference type="InterPro" id="IPR000843">
    <property type="entry name" value="HTH_LacI"/>
</dbReference>
<keyword evidence="1" id="KW-0805">Transcription regulation</keyword>
<keyword evidence="3" id="KW-0804">Transcription</keyword>
<keyword evidence="2 5" id="KW-0238">DNA-binding</keyword>
<reference evidence="5 6" key="1">
    <citation type="submission" date="2024-02" db="EMBL/GenBank/DDBJ databases">
        <title>Bacteria isolated from the canopy kelp, Nereocystis luetkeana.</title>
        <authorList>
            <person name="Pfister C.A."/>
            <person name="Younker I.T."/>
            <person name="Light S.H."/>
        </authorList>
    </citation>
    <scope>NUCLEOTIDE SEQUENCE [LARGE SCALE GENOMIC DNA]</scope>
    <source>
        <strain evidence="5 6">TI.4.07</strain>
    </source>
</reference>
<accession>A0ABU9G3J5</accession>
<dbReference type="InterPro" id="IPR010982">
    <property type="entry name" value="Lambda_DNA-bd_dom_sf"/>
</dbReference>
<dbReference type="CDD" id="cd01392">
    <property type="entry name" value="HTH_LacI"/>
    <property type="match status" value="1"/>
</dbReference>
<dbReference type="InterPro" id="IPR028082">
    <property type="entry name" value="Peripla_BP_I"/>
</dbReference>
<dbReference type="GO" id="GO:0003677">
    <property type="term" value="F:DNA binding"/>
    <property type="evidence" value="ECO:0007669"/>
    <property type="project" value="UniProtKB-KW"/>
</dbReference>
<dbReference type="SUPFAM" id="SSF53822">
    <property type="entry name" value="Periplasmic binding protein-like I"/>
    <property type="match status" value="1"/>
</dbReference>
<protein>
    <submittedName>
        <fullName evidence="5">LacI family DNA-binding transcriptional regulator</fullName>
    </submittedName>
</protein>
<keyword evidence="6" id="KW-1185">Reference proteome</keyword>
<dbReference type="PANTHER" id="PTHR30146">
    <property type="entry name" value="LACI-RELATED TRANSCRIPTIONAL REPRESSOR"/>
    <property type="match status" value="1"/>
</dbReference>
<sequence length="342" mass="38170">MSKKKPTLKSIAEYLNISVTTVSRALSGYDDVSPNTRRQVEEAVVTLGYVPNLAARRLVTGKSDAIGILLPVSYGDMRDHFLSHFLLHFGRSLHSHNPNLDLIVSYAPEGEKELSTYQRFIDSQRVDAFVVMRTRKDDARVNLLLDNKVPFVTHGRTLSSEKHNWIDTDAISGFELATQSLINKGHKNIVLLNLPERMYTSDLRLEGYEKAMRQADLTPEVFVTEVLDNIPHRLSLELLKRQNAPTGFICASDVIAHEVVKAAKELGIDPCADINVIGCDDLPVSTLGDPTISTLKSSFEDHSNAIISILQAQMNGHLTLPRNKLINYELIERQTSANKTIN</sequence>
<gene>
    <name evidence="5" type="ORF">V6242_07855</name>
</gene>
<dbReference type="Pfam" id="PF00356">
    <property type="entry name" value="LacI"/>
    <property type="match status" value="1"/>
</dbReference>
<feature type="domain" description="HTH lacI-type" evidence="4">
    <location>
        <begin position="6"/>
        <end position="60"/>
    </location>
</feature>
<dbReference type="EMBL" id="JBAKAR010000004">
    <property type="protein sequence ID" value="MEL0613057.1"/>
    <property type="molecule type" value="Genomic_DNA"/>
</dbReference>
<evidence type="ECO:0000259" key="4">
    <source>
        <dbReference type="PROSITE" id="PS50932"/>
    </source>
</evidence>
<name>A0ABU9G3J5_9GAMM</name>
<dbReference type="InterPro" id="IPR046335">
    <property type="entry name" value="LacI/GalR-like_sensor"/>
</dbReference>
<evidence type="ECO:0000256" key="2">
    <source>
        <dbReference type="ARBA" id="ARBA00023125"/>
    </source>
</evidence>